<dbReference type="InterPro" id="IPR042098">
    <property type="entry name" value="TauD-like_sf"/>
</dbReference>
<evidence type="ECO:0000256" key="1">
    <source>
        <dbReference type="ARBA" id="ARBA00023002"/>
    </source>
</evidence>
<dbReference type="PANTHER" id="PTHR10696:SF49">
    <property type="entry name" value="TAUD_TFDA-LIKE DOMAIN-CONTAINING PROTEIN"/>
    <property type="match status" value="1"/>
</dbReference>
<dbReference type="HOGENOM" id="CLU_041041_1_0_1"/>
<dbReference type="AlphaFoldDB" id="A0A066WZC1"/>
<evidence type="ECO:0000313" key="4">
    <source>
        <dbReference type="Proteomes" id="UP000027238"/>
    </source>
</evidence>
<dbReference type="PANTHER" id="PTHR10696">
    <property type="entry name" value="GAMMA-BUTYROBETAINE HYDROXYLASE-RELATED"/>
    <property type="match status" value="1"/>
</dbReference>
<feature type="domain" description="TauD/TfdA-like" evidence="2">
    <location>
        <begin position="167"/>
        <end position="414"/>
    </location>
</feature>
<accession>A0A066WZC1</accession>
<evidence type="ECO:0000259" key="2">
    <source>
        <dbReference type="Pfam" id="PF02668"/>
    </source>
</evidence>
<dbReference type="OrthoDB" id="5224680at2759"/>
<keyword evidence="4" id="KW-1185">Reference proteome</keyword>
<protein>
    <submittedName>
        <fullName evidence="3">Putative TfdA family Taurine catabolism dioxygenase TauD</fullName>
    </submittedName>
</protein>
<comment type="caution">
    <text evidence="3">The sequence shown here is derived from an EMBL/GenBank/DDBJ whole genome shotgun (WGS) entry which is preliminary data.</text>
</comment>
<dbReference type="OMA" id="CIIASAH"/>
<gene>
    <name evidence="3" type="ORF">CSUB01_02452</name>
</gene>
<sequence length="462" mass="51501">MTESRDLFPNRVFSLVNCSLQQAFAQVYLFHTRTALLRTVPSSHLYEHTSISPQYSFSQGAVLSLDLIQGVLSHISKMAPSAVGPVVGAAAALAAHQIHHIECHAPVADVPGLPTGFPETVVDESAWTGPQFTNESQYTYNLTNADHKELAVALKHFKALGLDGDLVNKDNFPLPILGATLDRIANDVHRGKGFAVVRGIDPQKYSVEDLTVMYLGIQGYIANQHGRQDKKGNMLVHIVADNTSQVKADHHRHSTSAITFHNEESGDVVSWLTRNTAAAGGKCIIASAHTVYNVLAATRPDIIRTLSRSDWPFALPKFQCRPILFYHDGKIIVNFGRTPLMGNPTHPRPAHFPSLTPRQVEALDAIESIAKATQMEIQTRAGDIHFINNLAILHRREAFVNGQSPTEKRHLVRMRVRNDRLGWSIPPELQREWFDAFEKPADRVWHLEPMPDAFFPLRKYPN</sequence>
<dbReference type="GO" id="GO:0051213">
    <property type="term" value="F:dioxygenase activity"/>
    <property type="evidence" value="ECO:0007669"/>
    <property type="project" value="UniProtKB-KW"/>
</dbReference>
<dbReference type="InterPro" id="IPR050411">
    <property type="entry name" value="AlphaKG_dependent_hydroxylases"/>
</dbReference>
<dbReference type="Pfam" id="PF02668">
    <property type="entry name" value="TauD"/>
    <property type="match status" value="1"/>
</dbReference>
<organism evidence="3 4">
    <name type="scientific">Colletotrichum sublineola</name>
    <name type="common">Sorghum anthracnose fungus</name>
    <dbReference type="NCBI Taxonomy" id="1173701"/>
    <lineage>
        <taxon>Eukaryota</taxon>
        <taxon>Fungi</taxon>
        <taxon>Dikarya</taxon>
        <taxon>Ascomycota</taxon>
        <taxon>Pezizomycotina</taxon>
        <taxon>Sordariomycetes</taxon>
        <taxon>Hypocreomycetidae</taxon>
        <taxon>Glomerellales</taxon>
        <taxon>Glomerellaceae</taxon>
        <taxon>Colletotrichum</taxon>
        <taxon>Colletotrichum graminicola species complex</taxon>
    </lineage>
</organism>
<keyword evidence="3" id="KW-0223">Dioxygenase</keyword>
<dbReference type="InterPro" id="IPR003819">
    <property type="entry name" value="TauD/TfdA-like"/>
</dbReference>
<dbReference type="eggNOG" id="ENOG502R4JR">
    <property type="taxonomic scope" value="Eukaryota"/>
</dbReference>
<dbReference type="SUPFAM" id="SSF51197">
    <property type="entry name" value="Clavaminate synthase-like"/>
    <property type="match status" value="1"/>
</dbReference>
<evidence type="ECO:0000313" key="3">
    <source>
        <dbReference type="EMBL" id="KDN62223.1"/>
    </source>
</evidence>
<dbReference type="Proteomes" id="UP000027238">
    <property type="component" value="Unassembled WGS sequence"/>
</dbReference>
<dbReference type="EMBL" id="JMSE01001345">
    <property type="protein sequence ID" value="KDN62223.1"/>
    <property type="molecule type" value="Genomic_DNA"/>
</dbReference>
<dbReference type="STRING" id="1173701.A0A066WZC1"/>
<dbReference type="Gene3D" id="3.60.130.10">
    <property type="entry name" value="Clavaminate synthase-like"/>
    <property type="match status" value="1"/>
</dbReference>
<reference evidence="4" key="1">
    <citation type="journal article" date="2014" name="Genome Announc.">
        <title>Draft genome sequence of Colletotrichum sublineola, a destructive pathogen of cultivated sorghum.</title>
        <authorList>
            <person name="Baroncelli R."/>
            <person name="Sanz-Martin J.M."/>
            <person name="Rech G.E."/>
            <person name="Sukno S.A."/>
            <person name="Thon M.R."/>
        </authorList>
    </citation>
    <scope>NUCLEOTIDE SEQUENCE [LARGE SCALE GENOMIC DNA]</scope>
    <source>
        <strain evidence="4">TX430BB</strain>
    </source>
</reference>
<proteinExistence type="predicted"/>
<name>A0A066WZC1_COLSU</name>
<keyword evidence="1" id="KW-0560">Oxidoreductase</keyword>